<dbReference type="Pfam" id="PF01063">
    <property type="entry name" value="Aminotran_4"/>
    <property type="match status" value="1"/>
</dbReference>
<comment type="caution">
    <text evidence="19">The sequence shown here is derived from an EMBL/GenBank/DDBJ whole genome shotgun (WGS) entry which is preliminary data.</text>
</comment>
<evidence type="ECO:0000256" key="16">
    <source>
        <dbReference type="RuleBase" id="RU004516"/>
    </source>
</evidence>
<comment type="catalytic activity">
    <reaction evidence="13 17">
        <text>L-leucine + 2-oxoglutarate = 4-methyl-2-oxopentanoate + L-glutamate</text>
        <dbReference type="Rhea" id="RHEA:18321"/>
        <dbReference type="ChEBI" id="CHEBI:16810"/>
        <dbReference type="ChEBI" id="CHEBI:17865"/>
        <dbReference type="ChEBI" id="CHEBI:29985"/>
        <dbReference type="ChEBI" id="CHEBI:57427"/>
        <dbReference type="EC" id="2.6.1.42"/>
    </reaction>
</comment>
<gene>
    <name evidence="19" type="ORF">Tsubulata_020459</name>
</gene>
<feature type="modified residue" description="N6-(pyridoxal phosphate)lysine" evidence="14">
    <location>
        <position position="204"/>
    </location>
</feature>
<evidence type="ECO:0000256" key="7">
    <source>
        <dbReference type="ARBA" id="ARBA00022605"/>
    </source>
</evidence>
<keyword evidence="6 17" id="KW-0032">Aminotransferase</keyword>
<dbReference type="EC" id="2.6.1.42" evidence="17"/>
<comment type="pathway">
    <text evidence="2">Amino-acid biosynthesis; L-isoleucine biosynthesis; L-isoleucine from 2-oxobutanoate: step 4/4.</text>
</comment>
<name>A0A9Q0JP01_9ROSI</name>
<evidence type="ECO:0000256" key="5">
    <source>
        <dbReference type="ARBA" id="ARBA00009320"/>
    </source>
</evidence>
<evidence type="ECO:0000256" key="3">
    <source>
        <dbReference type="ARBA" id="ARBA00004931"/>
    </source>
</evidence>
<dbReference type="PROSITE" id="PS00770">
    <property type="entry name" value="AA_TRANSFER_CLASS_4"/>
    <property type="match status" value="1"/>
</dbReference>
<dbReference type="CDD" id="cd01557">
    <property type="entry name" value="BCAT_beta_family"/>
    <property type="match status" value="1"/>
</dbReference>
<evidence type="ECO:0000256" key="14">
    <source>
        <dbReference type="PIRSR" id="PIRSR006468-1"/>
    </source>
</evidence>
<evidence type="ECO:0000256" key="13">
    <source>
        <dbReference type="ARBA" id="ARBA00049229"/>
    </source>
</evidence>
<keyword evidence="7 17" id="KW-0028">Amino-acid biosynthesis</keyword>
<dbReference type="InterPro" id="IPR018300">
    <property type="entry name" value="Aminotrans_IV_CS"/>
</dbReference>
<evidence type="ECO:0000256" key="2">
    <source>
        <dbReference type="ARBA" id="ARBA00004824"/>
    </source>
</evidence>
<dbReference type="InterPro" id="IPR036038">
    <property type="entry name" value="Aminotransferase-like"/>
</dbReference>
<dbReference type="PIRSF" id="PIRSF006468">
    <property type="entry name" value="BCAT1"/>
    <property type="match status" value="1"/>
</dbReference>
<keyword evidence="8 17" id="KW-0808">Transferase</keyword>
<keyword evidence="9 16" id="KW-0663">Pyridoxal phosphate</keyword>
<evidence type="ECO:0000256" key="15">
    <source>
        <dbReference type="RuleBase" id="RU004106"/>
    </source>
</evidence>
<dbReference type="InterPro" id="IPR001544">
    <property type="entry name" value="Aminotrans_IV"/>
</dbReference>
<evidence type="ECO:0000256" key="10">
    <source>
        <dbReference type="ARBA" id="ARBA00023304"/>
    </source>
</evidence>
<comment type="catalytic activity">
    <reaction evidence="12 17">
        <text>L-isoleucine + 2-oxoglutarate = (S)-3-methyl-2-oxopentanoate + L-glutamate</text>
        <dbReference type="Rhea" id="RHEA:24801"/>
        <dbReference type="ChEBI" id="CHEBI:16810"/>
        <dbReference type="ChEBI" id="CHEBI:29985"/>
        <dbReference type="ChEBI" id="CHEBI:35146"/>
        <dbReference type="ChEBI" id="CHEBI:58045"/>
        <dbReference type="EC" id="2.6.1.42"/>
    </reaction>
</comment>
<keyword evidence="20" id="KW-1185">Reference proteome</keyword>
<evidence type="ECO:0000256" key="11">
    <source>
        <dbReference type="ARBA" id="ARBA00048212"/>
    </source>
</evidence>
<dbReference type="AlphaFoldDB" id="A0A9Q0JP01"/>
<evidence type="ECO:0000256" key="1">
    <source>
        <dbReference type="ARBA" id="ARBA00001933"/>
    </source>
</evidence>
<evidence type="ECO:0000256" key="4">
    <source>
        <dbReference type="ARBA" id="ARBA00005072"/>
    </source>
</evidence>
<dbReference type="InterPro" id="IPR043131">
    <property type="entry name" value="BCAT-like_N"/>
</dbReference>
<feature type="compositionally biased region" description="Polar residues" evidence="18">
    <location>
        <begin position="1"/>
        <end position="15"/>
    </location>
</feature>
<reference evidence="19" key="1">
    <citation type="submission" date="2022-02" db="EMBL/GenBank/DDBJ databases">
        <authorList>
            <person name="Henning P.M."/>
            <person name="McCubbin A.G."/>
            <person name="Shore J.S."/>
        </authorList>
    </citation>
    <scope>NUCLEOTIDE SEQUENCE</scope>
    <source>
        <strain evidence="19">F60SS</strain>
        <tissue evidence="19">Leaves</tissue>
    </source>
</reference>
<dbReference type="EMBL" id="JAKUCV010000814">
    <property type="protein sequence ID" value="KAJ4848744.1"/>
    <property type="molecule type" value="Genomic_DNA"/>
</dbReference>
<comment type="cofactor">
    <cofactor evidence="1 16">
        <name>pyridoxal 5'-phosphate</name>
        <dbReference type="ChEBI" id="CHEBI:597326"/>
    </cofactor>
</comment>
<evidence type="ECO:0000256" key="18">
    <source>
        <dbReference type="SAM" id="MobiDB-lite"/>
    </source>
</evidence>
<evidence type="ECO:0000256" key="6">
    <source>
        <dbReference type="ARBA" id="ARBA00022576"/>
    </source>
</evidence>
<evidence type="ECO:0000256" key="8">
    <source>
        <dbReference type="ARBA" id="ARBA00022679"/>
    </source>
</evidence>
<dbReference type="OrthoDB" id="409992at2759"/>
<comment type="pathway">
    <text evidence="4">Amino-acid biosynthesis; L-leucine biosynthesis; L-leucine from 3-methyl-2-oxobutanoate: step 4/4.</text>
</comment>
<dbReference type="InterPro" id="IPR005786">
    <property type="entry name" value="B_amino_transII"/>
</dbReference>
<evidence type="ECO:0000256" key="12">
    <source>
        <dbReference type="ARBA" id="ARBA00048798"/>
    </source>
</evidence>
<dbReference type="Gene3D" id="3.30.470.10">
    <property type="match status" value="1"/>
</dbReference>
<accession>A0A9Q0JP01</accession>
<dbReference type="InterPro" id="IPR043132">
    <property type="entry name" value="BCAT-like_C"/>
</dbReference>
<dbReference type="GO" id="GO:0005737">
    <property type="term" value="C:cytoplasm"/>
    <property type="evidence" value="ECO:0007669"/>
    <property type="project" value="UniProtKB-ARBA"/>
</dbReference>
<keyword evidence="10 17" id="KW-0100">Branched-chain amino acid biosynthesis</keyword>
<dbReference type="FunFam" id="3.20.10.10:FF:000003">
    <property type="entry name" value="Branched-chain-amino-acid aminotransferase"/>
    <property type="match status" value="1"/>
</dbReference>
<protein>
    <recommendedName>
        <fullName evidence="17">Branched-chain-amino-acid aminotransferase</fullName>
        <ecNumber evidence="17">2.6.1.42</ecNumber>
    </recommendedName>
</protein>
<dbReference type="GO" id="GO:0004084">
    <property type="term" value="F:branched-chain-amino-acid transaminase activity"/>
    <property type="evidence" value="ECO:0007669"/>
    <property type="project" value="UniProtKB-EC"/>
</dbReference>
<comment type="similarity">
    <text evidence="5 15">Belongs to the class-IV pyridoxal-phosphate-dependent aminotransferase family.</text>
</comment>
<sequence>MAPSSIQSPAATQPDSDGGEKYAKVNWDELDFSLTCTDYMYVARFSAEDKFSPGNITPYRNIELSPAAAVLHYGQGLFEGLKAYRREDGRIMLFRPDQNALRMQMGAERMFMPAPSTEQFVDAVKQTVLANKRWVPPHGKGSLYVRPMLFGTGAILGLGPAPECTFLVFTSPTGHYYKGSEKAVNLCIEKKFHRATPGGTGGIKSITNYSPVFEALKGAKAKGFDDIILLDAATGKYIEEIASCNIFILKGDTLSTPETLGTILPGITRKSIIELAKELNYKVEERLIPVEDVLAADEVFCTGTAVVVTPVGSITYEGKRTEYRTGEGAVSHKLRAMLTGIQTGLLMDSKGWTVLID</sequence>
<evidence type="ECO:0000313" key="19">
    <source>
        <dbReference type="EMBL" id="KAJ4848744.1"/>
    </source>
</evidence>
<comment type="pathway">
    <text evidence="3">Amino-acid biosynthesis; L-valine biosynthesis; L-valine from pyruvate: step 4/4.</text>
</comment>
<dbReference type="PANTHER" id="PTHR42825:SF29">
    <property type="entry name" value="BRANCHED-CHAIN-AMINO-ACID AMINOTRANSFERASE"/>
    <property type="match status" value="1"/>
</dbReference>
<dbReference type="GO" id="GO:0008652">
    <property type="term" value="P:amino acid biosynthetic process"/>
    <property type="evidence" value="ECO:0007669"/>
    <property type="project" value="UniProtKB-KW"/>
</dbReference>
<proteinExistence type="inferred from homology"/>
<comment type="catalytic activity">
    <reaction evidence="11 17">
        <text>L-valine + 2-oxoglutarate = 3-methyl-2-oxobutanoate + L-glutamate</text>
        <dbReference type="Rhea" id="RHEA:24813"/>
        <dbReference type="ChEBI" id="CHEBI:11851"/>
        <dbReference type="ChEBI" id="CHEBI:16810"/>
        <dbReference type="ChEBI" id="CHEBI:29985"/>
        <dbReference type="ChEBI" id="CHEBI:57762"/>
        <dbReference type="EC" id="2.6.1.42"/>
    </reaction>
</comment>
<evidence type="ECO:0000256" key="9">
    <source>
        <dbReference type="ARBA" id="ARBA00022898"/>
    </source>
</evidence>
<organism evidence="19 20">
    <name type="scientific">Turnera subulata</name>
    <dbReference type="NCBI Taxonomy" id="218843"/>
    <lineage>
        <taxon>Eukaryota</taxon>
        <taxon>Viridiplantae</taxon>
        <taxon>Streptophyta</taxon>
        <taxon>Embryophyta</taxon>
        <taxon>Tracheophyta</taxon>
        <taxon>Spermatophyta</taxon>
        <taxon>Magnoliopsida</taxon>
        <taxon>eudicotyledons</taxon>
        <taxon>Gunneridae</taxon>
        <taxon>Pentapetalae</taxon>
        <taxon>rosids</taxon>
        <taxon>fabids</taxon>
        <taxon>Malpighiales</taxon>
        <taxon>Passifloraceae</taxon>
        <taxon>Turnera</taxon>
    </lineage>
</organism>
<dbReference type="FunFam" id="3.30.470.10:FF:000003">
    <property type="entry name" value="Branched-chain-amino-acid aminotransferase"/>
    <property type="match status" value="1"/>
</dbReference>
<evidence type="ECO:0000256" key="17">
    <source>
        <dbReference type="RuleBase" id="RU004517"/>
    </source>
</evidence>
<dbReference type="PANTHER" id="PTHR42825">
    <property type="entry name" value="AMINO ACID AMINOTRANSFERASE"/>
    <property type="match status" value="1"/>
</dbReference>
<dbReference type="Gene3D" id="3.20.10.10">
    <property type="entry name" value="D-amino Acid Aminotransferase, subunit A, domain 2"/>
    <property type="match status" value="1"/>
</dbReference>
<dbReference type="SUPFAM" id="SSF56752">
    <property type="entry name" value="D-aminoacid aminotransferase-like PLP-dependent enzymes"/>
    <property type="match status" value="1"/>
</dbReference>
<feature type="region of interest" description="Disordered" evidence="18">
    <location>
        <begin position="1"/>
        <end position="20"/>
    </location>
</feature>
<dbReference type="Proteomes" id="UP001141552">
    <property type="component" value="Unassembled WGS sequence"/>
</dbReference>
<dbReference type="GO" id="GO:0009082">
    <property type="term" value="P:branched-chain amino acid biosynthetic process"/>
    <property type="evidence" value="ECO:0007669"/>
    <property type="project" value="UniProtKB-KW"/>
</dbReference>
<reference evidence="19" key="2">
    <citation type="journal article" date="2023" name="Plants (Basel)">
        <title>Annotation of the Turnera subulata (Passifloraceae) Draft Genome Reveals the S-Locus Evolved after the Divergence of Turneroideae from Passifloroideae in a Stepwise Manner.</title>
        <authorList>
            <person name="Henning P.M."/>
            <person name="Roalson E.H."/>
            <person name="Mir W."/>
            <person name="McCubbin A.G."/>
            <person name="Shore J.S."/>
        </authorList>
    </citation>
    <scope>NUCLEOTIDE SEQUENCE</scope>
    <source>
        <strain evidence="19">F60SS</strain>
    </source>
</reference>
<dbReference type="NCBIfam" id="TIGR01123">
    <property type="entry name" value="ilvE_II"/>
    <property type="match status" value="1"/>
</dbReference>
<dbReference type="NCBIfam" id="NF009897">
    <property type="entry name" value="PRK13357.1"/>
    <property type="match status" value="1"/>
</dbReference>
<dbReference type="InterPro" id="IPR033939">
    <property type="entry name" value="BCAT_family"/>
</dbReference>
<evidence type="ECO:0000313" key="20">
    <source>
        <dbReference type="Proteomes" id="UP001141552"/>
    </source>
</evidence>